<evidence type="ECO:0000256" key="2">
    <source>
        <dbReference type="ARBA" id="ARBA00029447"/>
    </source>
</evidence>
<dbReference type="Proteomes" id="UP000269265">
    <property type="component" value="Unassembled WGS sequence"/>
</dbReference>
<evidence type="ECO:0000313" key="6">
    <source>
        <dbReference type="EMBL" id="RRS02389.1"/>
    </source>
</evidence>
<dbReference type="PANTHER" id="PTHR32089:SF112">
    <property type="entry name" value="LYSOZYME-LIKE PROTEIN-RELATED"/>
    <property type="match status" value="1"/>
</dbReference>
<reference evidence="6 7" key="1">
    <citation type="submission" date="2018-12" db="EMBL/GenBank/DDBJ databases">
        <title>The whole draft genome of Aquabacterium sp. SJQ9.</title>
        <authorList>
            <person name="Sun L."/>
            <person name="Gao X."/>
            <person name="Chen W."/>
            <person name="Huang K."/>
        </authorList>
    </citation>
    <scope>NUCLEOTIDE SEQUENCE [LARGE SCALE GENOMIC DNA]</scope>
    <source>
        <strain evidence="6 7">SJQ9</strain>
    </source>
</reference>
<dbReference type="GO" id="GO:0006935">
    <property type="term" value="P:chemotaxis"/>
    <property type="evidence" value="ECO:0007669"/>
    <property type="project" value="InterPro"/>
</dbReference>
<keyword evidence="4" id="KW-1133">Transmembrane helix</keyword>
<evidence type="ECO:0000259" key="5">
    <source>
        <dbReference type="PROSITE" id="PS50111"/>
    </source>
</evidence>
<dbReference type="Pfam" id="PF00015">
    <property type="entry name" value="MCPsignal"/>
    <property type="match status" value="1"/>
</dbReference>
<accession>A0A426V644</accession>
<dbReference type="SUPFAM" id="SSF58104">
    <property type="entry name" value="Methyl-accepting chemotaxis protein (MCP) signaling domain"/>
    <property type="match status" value="1"/>
</dbReference>
<keyword evidence="1 3" id="KW-0807">Transducer</keyword>
<feature type="domain" description="Methyl-accepting transducer" evidence="5">
    <location>
        <begin position="91"/>
        <end position="304"/>
    </location>
</feature>
<evidence type="ECO:0000256" key="1">
    <source>
        <dbReference type="ARBA" id="ARBA00023224"/>
    </source>
</evidence>
<keyword evidence="4" id="KW-0812">Transmembrane</keyword>
<dbReference type="GO" id="GO:0007165">
    <property type="term" value="P:signal transduction"/>
    <property type="evidence" value="ECO:0007669"/>
    <property type="project" value="UniProtKB-KW"/>
</dbReference>
<proteinExistence type="inferred from homology"/>
<dbReference type="Gene3D" id="1.10.287.950">
    <property type="entry name" value="Methyl-accepting chemotaxis protein"/>
    <property type="match status" value="1"/>
</dbReference>
<keyword evidence="7" id="KW-1185">Reference proteome</keyword>
<comment type="caution">
    <text evidence="6">The sequence shown here is derived from an EMBL/GenBank/DDBJ whole genome shotgun (WGS) entry which is preliminary data.</text>
</comment>
<evidence type="ECO:0000256" key="3">
    <source>
        <dbReference type="PROSITE-ProRule" id="PRU00284"/>
    </source>
</evidence>
<feature type="transmembrane region" description="Helical" evidence="4">
    <location>
        <begin position="9"/>
        <end position="28"/>
    </location>
</feature>
<dbReference type="AlphaFoldDB" id="A0A426V644"/>
<feature type="transmembrane region" description="Helical" evidence="4">
    <location>
        <begin position="34"/>
        <end position="55"/>
    </location>
</feature>
<comment type="similarity">
    <text evidence="2">Belongs to the methyl-accepting chemotaxis (MCP) protein family.</text>
</comment>
<dbReference type="InterPro" id="IPR004089">
    <property type="entry name" value="MCPsignal_dom"/>
</dbReference>
<evidence type="ECO:0000313" key="7">
    <source>
        <dbReference type="Proteomes" id="UP000269265"/>
    </source>
</evidence>
<protein>
    <recommendedName>
        <fullName evidence="5">Methyl-accepting transducer domain-containing protein</fullName>
    </recommendedName>
</protein>
<keyword evidence="4" id="KW-0472">Membrane</keyword>
<gene>
    <name evidence="6" type="ORF">EIP75_20790</name>
</gene>
<dbReference type="SMART" id="SM00283">
    <property type="entry name" value="MA"/>
    <property type="match status" value="1"/>
</dbReference>
<dbReference type="GO" id="GO:0016020">
    <property type="term" value="C:membrane"/>
    <property type="evidence" value="ECO:0007669"/>
    <property type="project" value="InterPro"/>
</dbReference>
<sequence length="304" mass="32061">MAVSCNSITLVRAVSVLGMAVAALGAWGPAAAPHAWTSGVLMVLLGLVFVFSLFVPGARRPLDERAAVGRLASSPAPALVPPAAQPVQPPQEALPVEAFADLAQRLREGIELCRSDMDRVTELARQSSALVATASGATKDVSACFESLRLNLQATATVFKDLQGRSGQIEGIVAVIKEIARQTNLLAINAAIEASRVGHHGKGFAVVAAEVKNLARRTDEAAAEAGRLTRDLSDCCRSADAEVGKTLRLGDEGVGFNDASRNAIGQVEGSAAKRIEIVSAFLSRLDEQVHRSRDLDKLLRQQID</sequence>
<dbReference type="PANTHER" id="PTHR32089">
    <property type="entry name" value="METHYL-ACCEPTING CHEMOTAXIS PROTEIN MCPB"/>
    <property type="match status" value="1"/>
</dbReference>
<name>A0A426V644_9BURK</name>
<organism evidence="6 7">
    <name type="scientific">Aquabacterium soli</name>
    <dbReference type="NCBI Taxonomy" id="2493092"/>
    <lineage>
        <taxon>Bacteria</taxon>
        <taxon>Pseudomonadati</taxon>
        <taxon>Pseudomonadota</taxon>
        <taxon>Betaproteobacteria</taxon>
        <taxon>Burkholderiales</taxon>
        <taxon>Aquabacterium</taxon>
    </lineage>
</organism>
<dbReference type="GO" id="GO:0004888">
    <property type="term" value="F:transmembrane signaling receptor activity"/>
    <property type="evidence" value="ECO:0007669"/>
    <property type="project" value="InterPro"/>
</dbReference>
<dbReference type="EMBL" id="RSED01000023">
    <property type="protein sequence ID" value="RRS02389.1"/>
    <property type="molecule type" value="Genomic_DNA"/>
</dbReference>
<evidence type="ECO:0000256" key="4">
    <source>
        <dbReference type="SAM" id="Phobius"/>
    </source>
</evidence>
<dbReference type="PROSITE" id="PS50111">
    <property type="entry name" value="CHEMOTAXIS_TRANSDUC_2"/>
    <property type="match status" value="1"/>
</dbReference>
<dbReference type="PRINTS" id="PR00260">
    <property type="entry name" value="CHEMTRNSDUCR"/>
</dbReference>
<dbReference type="InterPro" id="IPR004090">
    <property type="entry name" value="Chemotax_Me-accpt_rcpt"/>
</dbReference>